<reference evidence="3" key="1">
    <citation type="submission" date="2019-02" db="EMBL/GenBank/DDBJ databases">
        <title>Isolation and identification of novel species under the genus Muribaculum.</title>
        <authorList>
            <person name="Miyake S."/>
            <person name="Ding Y."/>
            <person name="Low A."/>
            <person name="Soh M."/>
            <person name="Seedorf H."/>
        </authorList>
    </citation>
    <scope>NUCLEOTIDE SEQUENCE [LARGE SCALE GENOMIC DNA]</scope>
    <source>
        <strain evidence="3">H5</strain>
    </source>
</reference>
<protein>
    <submittedName>
        <fullName evidence="2">Uncharacterized protein</fullName>
    </submittedName>
</protein>
<dbReference type="AlphaFoldDB" id="A0A4P7W0H6"/>
<evidence type="ECO:0000256" key="1">
    <source>
        <dbReference type="SAM" id="SignalP"/>
    </source>
</evidence>
<sequence>MVSSMKKLYILASLAVAAAAFTSCEADKEPIYHAPEPATFVLNTPPMANQLYILQDGGTVSLTTSQPDYGVATTTQYSVDVTLDNEFVEATAEGGEANYMTLTPKVPTQAKIELDAKELDEVLCKLMGVSSFAQYPEEGIAPVKVTMRAHAWITNVASSQCVSNNIVLEAVQLFNPFPEVPRFVYFVGAPTGWTEPSEANAKLYANWAIEETGVGTGIFEGSVNIPAGAQEFRFYTQLAGWDAPNASLGAQTAGSVVNFSNTDILLDPTYTQNNWKTDESWAGGDVTFVFDLTDADAPKITAKEGKFVKETYVYLVGSMAGWAEPSEASAAVYANWRLIDREGEGIYTNTFNIAAGDLYFRIYPELTGWGATPYSSDNGGSDLTMTLGDAYKCVTGEGCWTFNWGGGDLTFTLDTTADPATLTVSSATE</sequence>
<keyword evidence="1" id="KW-0732">Signal</keyword>
<evidence type="ECO:0000313" key="3">
    <source>
        <dbReference type="Proteomes" id="UP000297149"/>
    </source>
</evidence>
<dbReference type="Proteomes" id="UP000297149">
    <property type="component" value="Chromosome"/>
</dbReference>
<dbReference type="Gene3D" id="2.60.40.3620">
    <property type="match status" value="1"/>
</dbReference>
<proteinExistence type="predicted"/>
<feature type="signal peptide" evidence="1">
    <location>
        <begin position="1"/>
        <end position="25"/>
    </location>
</feature>
<keyword evidence="3" id="KW-1185">Reference proteome</keyword>
<accession>A0A4P7W0H6</accession>
<name>A0A4P7W0H6_9BACT</name>
<dbReference type="KEGG" id="ddb:E7747_02870"/>
<dbReference type="EMBL" id="CP039396">
    <property type="protein sequence ID" value="QCD41343.1"/>
    <property type="molecule type" value="Genomic_DNA"/>
</dbReference>
<dbReference type="PROSITE" id="PS51257">
    <property type="entry name" value="PROKAR_LIPOPROTEIN"/>
    <property type="match status" value="1"/>
</dbReference>
<gene>
    <name evidence="2" type="ORF">E7747_02870</name>
</gene>
<evidence type="ECO:0000313" key="2">
    <source>
        <dbReference type="EMBL" id="QCD41343.1"/>
    </source>
</evidence>
<organism evidence="2 3">
    <name type="scientific">Duncaniella dubosii</name>
    <dbReference type="NCBI Taxonomy" id="2518971"/>
    <lineage>
        <taxon>Bacteria</taxon>
        <taxon>Pseudomonadati</taxon>
        <taxon>Bacteroidota</taxon>
        <taxon>Bacteroidia</taxon>
        <taxon>Bacteroidales</taxon>
        <taxon>Muribaculaceae</taxon>
        <taxon>Duncaniella</taxon>
    </lineage>
</organism>
<feature type="chain" id="PRO_5020459140" evidence="1">
    <location>
        <begin position="26"/>
        <end position="429"/>
    </location>
</feature>